<dbReference type="InterPro" id="IPR008995">
    <property type="entry name" value="Mo/tungstate-bd_C_term_dom"/>
</dbReference>
<keyword evidence="5 7" id="KW-1278">Translocase</keyword>
<dbReference type="InterPro" id="IPR027417">
    <property type="entry name" value="P-loop_NTPase"/>
</dbReference>
<dbReference type="InterPro" id="IPR017871">
    <property type="entry name" value="ABC_transporter-like_CS"/>
</dbReference>
<keyword evidence="1 7" id="KW-0813">Transport</keyword>
<dbReference type="PROSITE" id="PS50893">
    <property type="entry name" value="ABC_TRANSPORTER_2"/>
    <property type="match status" value="1"/>
</dbReference>
<dbReference type="InterPro" id="IPR050093">
    <property type="entry name" value="ABC_SmlMolc_Importer"/>
</dbReference>
<sequence length="366" mass="40969">MSVGDSLELKNATKYYKKFKAVDDVNLSVHKGEFLTILGPSGSGKTSLLKLIAGFEGLSSGSILLNNQDITKKKAYEREIGMMFQNYALFPHMTVYENVAYPLKLRKLPRHEIKTKVEDILRLVRLSDFAYRFPKELSGGQQQRVALARAIVFNPPLLLLDEPLGALDKNLRQQMQIEIKHIQAKVGITTISVTHDQEEALTMSDRICVMNHGRIEQIDTPENLYNKPKNRFVAEFIGEINLLKAEYIGTEAGQARVKILGEQITSIRLENISGELRHRQSALIAVRPENIQIFEPGSPLQHGIKAKVRNLVYVGDAVKVKTSTETGEEITLRVPSRLSDAVSCGKEILLGWESQYASMIPDEATA</sequence>
<dbReference type="InterPro" id="IPR005893">
    <property type="entry name" value="PotA-like"/>
</dbReference>
<comment type="caution">
    <text evidence="9">The sequence shown here is derived from an EMBL/GenBank/DDBJ whole genome shotgun (WGS) entry which is preliminary data.</text>
</comment>
<dbReference type="Gene3D" id="2.40.50.100">
    <property type="match status" value="1"/>
</dbReference>
<comment type="catalytic activity">
    <reaction evidence="7">
        <text>ATP + H2O + polyamine-[polyamine-binding protein]Side 1 = ADP + phosphate + polyamineSide 2 + [polyamine-binding protein]Side 1.</text>
        <dbReference type="EC" id="7.6.2.11"/>
    </reaction>
</comment>
<dbReference type="PANTHER" id="PTHR42781">
    <property type="entry name" value="SPERMIDINE/PUTRESCINE IMPORT ATP-BINDING PROTEIN POTA"/>
    <property type="match status" value="1"/>
</dbReference>
<dbReference type="RefSeq" id="WP_371754214.1">
    <property type="nucleotide sequence ID" value="NZ_JAYJLD010000013.1"/>
</dbReference>
<dbReference type="EMBL" id="JAYJLD010000013">
    <property type="protein sequence ID" value="MEB3102097.1"/>
    <property type="molecule type" value="Genomic_DNA"/>
</dbReference>
<evidence type="ECO:0000256" key="7">
    <source>
        <dbReference type="RuleBase" id="RU364083"/>
    </source>
</evidence>
<dbReference type="PANTHER" id="PTHR42781:SF4">
    <property type="entry name" value="SPERMIDINE_PUTRESCINE IMPORT ATP-BINDING PROTEIN POTA"/>
    <property type="match status" value="1"/>
</dbReference>
<keyword evidence="6 7" id="KW-0472">Membrane</keyword>
<protein>
    <recommendedName>
        <fullName evidence="7">Spermidine/putrescine import ATP-binding protein PotA</fullName>
        <ecNumber evidence="7">7.6.2.11</ecNumber>
    </recommendedName>
</protein>
<organism evidence="9 10">
    <name type="scientific">Ferviditalea candida</name>
    <dbReference type="NCBI Taxonomy" id="3108399"/>
    <lineage>
        <taxon>Bacteria</taxon>
        <taxon>Bacillati</taxon>
        <taxon>Bacillota</taxon>
        <taxon>Bacilli</taxon>
        <taxon>Bacillales</taxon>
        <taxon>Paenibacillaceae</taxon>
        <taxon>Ferviditalea</taxon>
    </lineage>
</organism>
<evidence type="ECO:0000256" key="5">
    <source>
        <dbReference type="ARBA" id="ARBA00022967"/>
    </source>
</evidence>
<evidence type="ECO:0000256" key="1">
    <source>
        <dbReference type="ARBA" id="ARBA00022448"/>
    </source>
</evidence>
<dbReference type="InterPro" id="IPR003593">
    <property type="entry name" value="AAA+_ATPase"/>
</dbReference>
<keyword evidence="4 7" id="KW-0067">ATP-binding</keyword>
<dbReference type="Gene3D" id="3.40.50.300">
    <property type="entry name" value="P-loop containing nucleotide triphosphate hydrolases"/>
    <property type="match status" value="1"/>
</dbReference>
<evidence type="ECO:0000259" key="8">
    <source>
        <dbReference type="PROSITE" id="PS50893"/>
    </source>
</evidence>
<dbReference type="SUPFAM" id="SSF52540">
    <property type="entry name" value="P-loop containing nucleoside triphosphate hydrolases"/>
    <property type="match status" value="1"/>
</dbReference>
<gene>
    <name evidence="7" type="primary">potA</name>
    <name evidence="9" type="ORF">VF724_10520</name>
</gene>
<dbReference type="Pfam" id="PF08402">
    <property type="entry name" value="TOBE_2"/>
    <property type="match status" value="1"/>
</dbReference>
<evidence type="ECO:0000256" key="4">
    <source>
        <dbReference type="ARBA" id="ARBA00022840"/>
    </source>
</evidence>
<comment type="function">
    <text evidence="7">Part of the ABC transporter complex PotABCD involved in spermidine/putrescine import. Responsible for energy coupling to the transport system.</text>
</comment>
<keyword evidence="3 7" id="KW-0547">Nucleotide-binding</keyword>
<keyword evidence="2 7" id="KW-1003">Cell membrane</keyword>
<name>A0ABU5ZIN1_9BACL</name>
<feature type="domain" description="ABC transporter" evidence="8">
    <location>
        <begin position="7"/>
        <end position="237"/>
    </location>
</feature>
<dbReference type="SMART" id="SM00382">
    <property type="entry name" value="AAA"/>
    <property type="match status" value="1"/>
</dbReference>
<proteinExistence type="inferred from homology"/>
<dbReference type="SUPFAM" id="SSF50331">
    <property type="entry name" value="MOP-like"/>
    <property type="match status" value="1"/>
</dbReference>
<dbReference type="Pfam" id="PF00005">
    <property type="entry name" value="ABC_tran"/>
    <property type="match status" value="1"/>
</dbReference>
<dbReference type="EC" id="7.6.2.11" evidence="7"/>
<accession>A0ABU5ZIN1</accession>
<comment type="subunit">
    <text evidence="7">The complex is composed of two ATP-binding proteins (PotA), two transmembrane proteins (PotB and PotC) and a solute-binding protein (PotD).</text>
</comment>
<evidence type="ECO:0000256" key="2">
    <source>
        <dbReference type="ARBA" id="ARBA00022475"/>
    </source>
</evidence>
<keyword evidence="10" id="KW-1185">Reference proteome</keyword>
<dbReference type="NCBIfam" id="TIGR01187">
    <property type="entry name" value="potA"/>
    <property type="match status" value="1"/>
</dbReference>
<evidence type="ECO:0000256" key="3">
    <source>
        <dbReference type="ARBA" id="ARBA00022741"/>
    </source>
</evidence>
<dbReference type="InterPro" id="IPR003439">
    <property type="entry name" value="ABC_transporter-like_ATP-bd"/>
</dbReference>
<dbReference type="InterPro" id="IPR013611">
    <property type="entry name" value="Transp-assoc_OB_typ2"/>
</dbReference>
<dbReference type="PROSITE" id="PS00211">
    <property type="entry name" value="ABC_TRANSPORTER_1"/>
    <property type="match status" value="1"/>
</dbReference>
<evidence type="ECO:0000313" key="10">
    <source>
        <dbReference type="Proteomes" id="UP001310386"/>
    </source>
</evidence>
<evidence type="ECO:0000313" key="9">
    <source>
        <dbReference type="EMBL" id="MEB3102097.1"/>
    </source>
</evidence>
<reference evidence="9" key="1">
    <citation type="submission" date="2023-12" db="EMBL/GenBank/DDBJ databases">
        <title>Fervidustalea candida gen. nov., sp. nov., a novel member of the family Paenibacillaceae isolated from a geothermal area.</title>
        <authorList>
            <person name="Li W.-J."/>
            <person name="Jiao J.-Y."/>
            <person name="Chen Y."/>
        </authorList>
    </citation>
    <scope>NUCLEOTIDE SEQUENCE</scope>
    <source>
        <strain evidence="9">SYSU GA230002</strain>
    </source>
</reference>
<evidence type="ECO:0000256" key="6">
    <source>
        <dbReference type="ARBA" id="ARBA00023136"/>
    </source>
</evidence>
<dbReference type="GO" id="GO:0005524">
    <property type="term" value="F:ATP binding"/>
    <property type="evidence" value="ECO:0007669"/>
    <property type="project" value="UniProtKB-KW"/>
</dbReference>
<dbReference type="Proteomes" id="UP001310386">
    <property type="component" value="Unassembled WGS sequence"/>
</dbReference>
<comment type="similarity">
    <text evidence="7">Belongs to the ABC transporter superfamily. Spermidine/putrescine importer (TC 3.A.1.11.1) family.</text>
</comment>